<feature type="transmembrane region" description="Helical" evidence="1">
    <location>
        <begin position="75"/>
        <end position="93"/>
    </location>
</feature>
<evidence type="ECO:0000256" key="1">
    <source>
        <dbReference type="SAM" id="Phobius"/>
    </source>
</evidence>
<dbReference type="AlphaFoldDB" id="A0A4V6PQS2"/>
<organism evidence="2 3">
    <name type="scientific">Scandinavium goeteborgense</name>
    <dbReference type="NCBI Taxonomy" id="1851514"/>
    <lineage>
        <taxon>Bacteria</taxon>
        <taxon>Pseudomonadati</taxon>
        <taxon>Pseudomonadota</taxon>
        <taxon>Gammaproteobacteria</taxon>
        <taxon>Enterobacterales</taxon>
        <taxon>Enterobacteriaceae</taxon>
        <taxon>Scandinavium</taxon>
    </lineage>
</organism>
<proteinExistence type="predicted"/>
<dbReference type="Proteomes" id="UP000295530">
    <property type="component" value="Unassembled WGS sequence"/>
</dbReference>
<reference evidence="2 3" key="1">
    <citation type="submission" date="2019-03" db="EMBL/GenBank/DDBJ databases">
        <title>Genomic analyses of the natural microbiome of Caenorhabditis elegans.</title>
        <authorList>
            <person name="Samuel B."/>
        </authorList>
    </citation>
    <scope>NUCLEOTIDE SEQUENCE [LARGE SCALE GENOMIC DNA]</scope>
    <source>
        <strain evidence="2 3">BIGb0156</strain>
    </source>
</reference>
<keyword evidence="1" id="KW-1133">Transmembrane helix</keyword>
<feature type="transmembrane region" description="Helical" evidence="1">
    <location>
        <begin position="50"/>
        <end position="70"/>
    </location>
</feature>
<dbReference type="EMBL" id="SNVX01000012">
    <property type="protein sequence ID" value="TDN55962.1"/>
    <property type="molecule type" value="Genomic_DNA"/>
</dbReference>
<keyword evidence="1" id="KW-0472">Membrane</keyword>
<sequence>MKRFKRFLLHSICFLSLLVMFAFSGGKYDWMSEVDHTIPKGSINDSSDNGIVFLTVVLGGVLIVQMFMFLKTKCLAEKVFCIVFGLAAIGIYMHT</sequence>
<gene>
    <name evidence="2" type="ORF">EC847_1126</name>
</gene>
<comment type="caution">
    <text evidence="2">The sequence shown here is derived from an EMBL/GenBank/DDBJ whole genome shotgun (WGS) entry which is preliminary data.</text>
</comment>
<accession>A0A4V6PQS2</accession>
<keyword evidence="3" id="KW-1185">Reference proteome</keyword>
<evidence type="ECO:0000313" key="2">
    <source>
        <dbReference type="EMBL" id="TDN55962.1"/>
    </source>
</evidence>
<name>A0A4V6PQS2_SCAGO</name>
<evidence type="ECO:0000313" key="3">
    <source>
        <dbReference type="Proteomes" id="UP000295530"/>
    </source>
</evidence>
<keyword evidence="1" id="KW-0812">Transmembrane</keyword>
<protein>
    <submittedName>
        <fullName evidence="2">Uncharacterized protein</fullName>
    </submittedName>
</protein>